<evidence type="ECO:0000313" key="9">
    <source>
        <dbReference type="Proteomes" id="UP000005695"/>
    </source>
</evidence>
<dbReference type="InterPro" id="IPR023404">
    <property type="entry name" value="rSAM_horseshoe"/>
</dbReference>
<dbReference type="GO" id="GO:0046872">
    <property type="term" value="F:metal ion binding"/>
    <property type="evidence" value="ECO:0007669"/>
    <property type="project" value="UniProtKB-KW"/>
</dbReference>
<dbReference type="PANTHER" id="PTHR43409:SF16">
    <property type="entry name" value="SLR0320 PROTEIN"/>
    <property type="match status" value="1"/>
</dbReference>
<dbReference type="RefSeq" id="WP_006000581.1">
    <property type="nucleotide sequence ID" value="NZ_AAEW02000009.1"/>
</dbReference>
<evidence type="ECO:0000256" key="2">
    <source>
        <dbReference type="ARBA" id="ARBA00022691"/>
    </source>
</evidence>
<sequence length="614" mass="68523">MPESIAFVTLHVRPCAQAVPLGSASVAASLPDDIKNRTVQVELFLDQDLGQMVAAVMRTGASLVALSIYVWSHRPMVALAAELRKRCPELIVVAGGPEVTAAPQTFRDTGLFDTLVCGEGEEVILQIVDAADRHNALEPLYRNSGPIDLLHQVSPWLDGSLVPGEGVLWEVSRGCPFRCSFCFDARGDHGVRTMAFSRLEQELALFVKHRVSQVWVLDSTFNYPAERGKKLLRLIKRVAPHLHFHLEAKIEFIDEELAQLLSEIHCSVQIGLQSANPDVVRHVHRHFDAELFQEKIALLHFAEVTYGIDLMYGLPGDDEAGMRHSLEFVLQLQPNHIDLFPLAVLPGTELYHQHSQYGLHAESEPPYRLLCSDSMTEDAMKHCRDLAVWTDVFYNTGRAMGYFLDVCQAVNQSGVAMIEAFGHWLLATRGMTTEVLADDTLASDQVVAWQKAFFHTWLAENGHENLAGAIDDLISFHACWAQAQLEEDVPQPDCTDLSEKVLVEQQSWRWVDQVRIQRFHYNINDWLLIDGDLVEQAEYGEQSGSMAVFFRSDNQAQCVTIDGIDASRFPTGADVPSYDALLLLGAVVDGDDYLHWLDQAVDYGLLSAAVPEAR</sequence>
<dbReference type="Gene3D" id="3.80.30.20">
    <property type="entry name" value="tm_1862 like domain"/>
    <property type="match status" value="1"/>
</dbReference>
<dbReference type="InterPro" id="IPR006638">
    <property type="entry name" value="Elp3/MiaA/NifB-like_rSAM"/>
</dbReference>
<evidence type="ECO:0000259" key="6">
    <source>
        <dbReference type="PROSITE" id="PS51332"/>
    </source>
</evidence>
<accession>Q1JZE0</accession>
<keyword evidence="9" id="KW-1185">Reference proteome</keyword>
<dbReference type="PROSITE" id="PS51332">
    <property type="entry name" value="B12_BINDING"/>
    <property type="match status" value="1"/>
</dbReference>
<dbReference type="Gene3D" id="3.40.50.280">
    <property type="entry name" value="Cobalamin-binding domain"/>
    <property type="match status" value="1"/>
</dbReference>
<feature type="domain" description="Radical SAM core" evidence="7">
    <location>
        <begin position="161"/>
        <end position="391"/>
    </location>
</feature>
<dbReference type="GO" id="GO:0051539">
    <property type="term" value="F:4 iron, 4 sulfur cluster binding"/>
    <property type="evidence" value="ECO:0007669"/>
    <property type="project" value="UniProtKB-KW"/>
</dbReference>
<keyword evidence="5" id="KW-0411">Iron-sulfur</keyword>
<dbReference type="SMART" id="SM00729">
    <property type="entry name" value="Elp3"/>
    <property type="match status" value="1"/>
</dbReference>
<evidence type="ECO:0000256" key="5">
    <source>
        <dbReference type="ARBA" id="ARBA00023014"/>
    </source>
</evidence>
<dbReference type="GO" id="GO:0003824">
    <property type="term" value="F:catalytic activity"/>
    <property type="evidence" value="ECO:0007669"/>
    <property type="project" value="InterPro"/>
</dbReference>
<dbReference type="EMBL" id="AAEW02000009">
    <property type="protein sequence ID" value="EAT15627.1"/>
    <property type="molecule type" value="Genomic_DNA"/>
</dbReference>
<dbReference type="PROSITE" id="PS51918">
    <property type="entry name" value="RADICAL_SAM"/>
    <property type="match status" value="1"/>
</dbReference>
<dbReference type="PANTHER" id="PTHR43409">
    <property type="entry name" value="ANAEROBIC MAGNESIUM-PROTOPORPHYRIN IX MONOMETHYL ESTER CYCLASE-RELATED"/>
    <property type="match status" value="1"/>
</dbReference>
<dbReference type="InterPro" id="IPR006158">
    <property type="entry name" value="Cobalamin-bd"/>
</dbReference>
<gene>
    <name evidence="8" type="ORF">Dace_1489</name>
</gene>
<feature type="domain" description="B12-binding" evidence="6">
    <location>
        <begin position="4"/>
        <end position="138"/>
    </location>
</feature>
<dbReference type="SUPFAM" id="SSF102114">
    <property type="entry name" value="Radical SAM enzymes"/>
    <property type="match status" value="1"/>
</dbReference>
<proteinExistence type="predicted"/>
<dbReference type="InterPro" id="IPR051198">
    <property type="entry name" value="BchE-like"/>
</dbReference>
<reference evidence="8" key="1">
    <citation type="submission" date="2006-05" db="EMBL/GenBank/DDBJ databases">
        <title>Annotation of the draft genome assembly of Desulfuromonas acetoxidans DSM 684.</title>
        <authorList>
            <consortium name="US DOE Joint Genome Institute (JGI-ORNL)"/>
            <person name="Larimer F."/>
            <person name="Land M."/>
            <person name="Hauser L."/>
        </authorList>
    </citation>
    <scope>NUCLEOTIDE SEQUENCE [LARGE SCALE GENOMIC DNA]</scope>
    <source>
        <strain evidence="8">DSM 684</strain>
    </source>
</reference>
<dbReference type="Pfam" id="PF04055">
    <property type="entry name" value="Radical_SAM"/>
    <property type="match status" value="1"/>
</dbReference>
<dbReference type="InterPro" id="IPR058240">
    <property type="entry name" value="rSAM_sf"/>
</dbReference>
<dbReference type="CDD" id="cd02068">
    <property type="entry name" value="radical_SAM_B12_BD"/>
    <property type="match status" value="1"/>
</dbReference>
<dbReference type="AlphaFoldDB" id="Q1JZE0"/>
<dbReference type="InterPro" id="IPR036724">
    <property type="entry name" value="Cobalamin-bd_sf"/>
</dbReference>
<keyword evidence="4" id="KW-0408">Iron</keyword>
<keyword evidence="3" id="KW-0479">Metal-binding</keyword>
<protein>
    <submittedName>
        <fullName evidence="8">Radical SAM</fullName>
    </submittedName>
</protein>
<dbReference type="Pfam" id="PF02310">
    <property type="entry name" value="B12-binding"/>
    <property type="match status" value="1"/>
</dbReference>
<dbReference type="SFLD" id="SFLDG01082">
    <property type="entry name" value="B12-binding_domain_containing"/>
    <property type="match status" value="1"/>
</dbReference>
<evidence type="ECO:0000256" key="1">
    <source>
        <dbReference type="ARBA" id="ARBA00001966"/>
    </source>
</evidence>
<dbReference type="SFLD" id="SFLDS00029">
    <property type="entry name" value="Radical_SAM"/>
    <property type="match status" value="1"/>
</dbReference>
<dbReference type="CDD" id="cd01335">
    <property type="entry name" value="Radical_SAM"/>
    <property type="match status" value="1"/>
</dbReference>
<evidence type="ECO:0000256" key="3">
    <source>
        <dbReference type="ARBA" id="ARBA00022723"/>
    </source>
</evidence>
<evidence type="ECO:0000313" key="8">
    <source>
        <dbReference type="EMBL" id="EAT15627.1"/>
    </source>
</evidence>
<dbReference type="Proteomes" id="UP000005695">
    <property type="component" value="Unassembled WGS sequence"/>
</dbReference>
<dbReference type="InterPro" id="IPR034466">
    <property type="entry name" value="Methyltransferase_Class_B"/>
</dbReference>
<comment type="cofactor">
    <cofactor evidence="1">
        <name>[4Fe-4S] cluster</name>
        <dbReference type="ChEBI" id="CHEBI:49883"/>
    </cofactor>
</comment>
<reference evidence="8" key="2">
    <citation type="submission" date="2006-05" db="EMBL/GenBank/DDBJ databases">
        <title>Sequencing of the draft genome and assembly of Desulfuromonas acetoxidans DSM 684.</title>
        <authorList>
            <consortium name="US DOE Joint Genome Institute (JGI-PGF)"/>
            <person name="Copeland A."/>
            <person name="Lucas S."/>
            <person name="Lapidus A."/>
            <person name="Barry K."/>
            <person name="Detter J.C."/>
            <person name="Glavina del Rio T."/>
            <person name="Hammon N."/>
            <person name="Israni S."/>
            <person name="Dalin E."/>
            <person name="Tice H."/>
            <person name="Bruce D."/>
            <person name="Pitluck S."/>
            <person name="Richardson P."/>
        </authorList>
    </citation>
    <scope>NUCLEOTIDE SEQUENCE [LARGE SCALE GENOMIC DNA]</scope>
    <source>
        <strain evidence="8">DSM 684</strain>
    </source>
</reference>
<dbReference type="GO" id="GO:0031419">
    <property type="term" value="F:cobalamin binding"/>
    <property type="evidence" value="ECO:0007669"/>
    <property type="project" value="InterPro"/>
</dbReference>
<dbReference type="SFLD" id="SFLDG01123">
    <property type="entry name" value="methyltransferase_(Class_B)"/>
    <property type="match status" value="1"/>
</dbReference>
<dbReference type="InterPro" id="IPR007197">
    <property type="entry name" value="rSAM"/>
</dbReference>
<dbReference type="SUPFAM" id="SSF52242">
    <property type="entry name" value="Cobalamin (vitamin B12)-binding domain"/>
    <property type="match status" value="1"/>
</dbReference>
<comment type="caution">
    <text evidence="8">The sequence shown here is derived from an EMBL/GenBank/DDBJ whole genome shotgun (WGS) entry which is preliminary data.</text>
</comment>
<name>Q1JZE0_DESA6</name>
<keyword evidence="2" id="KW-0949">S-adenosyl-L-methionine</keyword>
<evidence type="ECO:0000259" key="7">
    <source>
        <dbReference type="PROSITE" id="PS51918"/>
    </source>
</evidence>
<evidence type="ECO:0000256" key="4">
    <source>
        <dbReference type="ARBA" id="ARBA00023004"/>
    </source>
</evidence>
<dbReference type="GO" id="GO:0005829">
    <property type="term" value="C:cytosol"/>
    <property type="evidence" value="ECO:0007669"/>
    <property type="project" value="TreeGrafter"/>
</dbReference>
<organism evidence="8 9">
    <name type="scientific">Desulfuromonas acetoxidans (strain DSM 684 / 11070)</name>
    <dbReference type="NCBI Taxonomy" id="281689"/>
    <lineage>
        <taxon>Bacteria</taxon>
        <taxon>Pseudomonadati</taxon>
        <taxon>Thermodesulfobacteriota</taxon>
        <taxon>Desulfuromonadia</taxon>
        <taxon>Desulfuromonadales</taxon>
        <taxon>Desulfuromonadaceae</taxon>
        <taxon>Desulfuromonas</taxon>
    </lineage>
</organism>